<evidence type="ECO:0000313" key="3">
    <source>
        <dbReference type="Proteomes" id="UP000215086"/>
    </source>
</evidence>
<feature type="region of interest" description="Disordered" evidence="1">
    <location>
        <begin position="51"/>
        <end position="83"/>
    </location>
</feature>
<dbReference type="Proteomes" id="UP000215086">
    <property type="component" value="Chromosome"/>
</dbReference>
<evidence type="ECO:0000256" key="1">
    <source>
        <dbReference type="SAM" id="MobiDB-lite"/>
    </source>
</evidence>
<proteinExistence type="predicted"/>
<protein>
    <submittedName>
        <fullName evidence="2">Uncharacterized protein</fullName>
    </submittedName>
</protein>
<accession>A0A286RLF3</accession>
<name>A0A286RLF3_9BACT</name>
<reference evidence="2 3" key="1">
    <citation type="journal article" name="Front. Microbiol.">
        <title>Sugar Metabolism of the First Thermophilic Planctomycete Thermogutta terrifontis: Comparative Genomic and Transcriptomic Approaches.</title>
        <authorList>
            <person name="Elcheninov A.G."/>
            <person name="Menzel P."/>
            <person name="Gudbergsdottir S.R."/>
            <person name="Slesarev A.I."/>
            <person name="Kadnikov V.V."/>
            <person name="Krogh A."/>
            <person name="Bonch-Osmolovskaya E.A."/>
            <person name="Peng X."/>
            <person name="Kublanov I.V."/>
        </authorList>
    </citation>
    <scope>NUCLEOTIDE SEQUENCE [LARGE SCALE GENOMIC DNA]</scope>
    <source>
        <strain evidence="2 3">R1</strain>
    </source>
</reference>
<dbReference type="AlphaFoldDB" id="A0A286RLF3"/>
<evidence type="ECO:0000313" key="2">
    <source>
        <dbReference type="EMBL" id="ASV76805.1"/>
    </source>
</evidence>
<dbReference type="EMBL" id="CP018477">
    <property type="protein sequence ID" value="ASV76805.1"/>
    <property type="molecule type" value="Genomic_DNA"/>
</dbReference>
<keyword evidence="3" id="KW-1185">Reference proteome</keyword>
<gene>
    <name evidence="2" type="ORF">THTE_4204</name>
</gene>
<dbReference type="KEGG" id="ttf:THTE_4204"/>
<organism evidence="2 3">
    <name type="scientific">Thermogutta terrifontis</name>
    <dbReference type="NCBI Taxonomy" id="1331910"/>
    <lineage>
        <taxon>Bacteria</taxon>
        <taxon>Pseudomonadati</taxon>
        <taxon>Planctomycetota</taxon>
        <taxon>Planctomycetia</taxon>
        <taxon>Pirellulales</taxon>
        <taxon>Thermoguttaceae</taxon>
        <taxon>Thermogutta</taxon>
    </lineage>
</organism>
<sequence>MSAIGGFNCTCRGSYKFPVPPQYTYHWPGLYSQQLMRAYNSPYRYPALKLPPWMPRGQEPTTSEARPLTPSPAENKPELQPLP</sequence>